<dbReference type="Pfam" id="PF02645">
    <property type="entry name" value="DegV"/>
    <property type="match status" value="1"/>
</dbReference>
<dbReference type="InterPro" id="IPR050270">
    <property type="entry name" value="DegV_domain_contain"/>
</dbReference>
<dbReference type="EMBL" id="VSSQ01000961">
    <property type="protein sequence ID" value="MPM03527.1"/>
    <property type="molecule type" value="Genomic_DNA"/>
</dbReference>
<accession>A0A644WIY2</accession>
<dbReference type="AlphaFoldDB" id="A0A644WIY2"/>
<dbReference type="GO" id="GO:0008289">
    <property type="term" value="F:lipid binding"/>
    <property type="evidence" value="ECO:0007669"/>
    <property type="project" value="UniProtKB-KW"/>
</dbReference>
<sequence>MSYRLFTDATSDLPVSFAEQYHVTVLPMGFTMDGKDYSYIPGNSDMPIETFFAKMRAGVPVTTAQINTYTFLEAFEPVLKAGEDVLYIGFSSKLSGTVQSAFTAKEELEAKFPGRKVNVVDSLSASLGEGLLVYYAARKAAGMNLDELTRWVEENKLKFAHWFTVDDLVYLKRGGRVSGATAAIATILNIKPVMHTDDGGYLTAVSKAQGRKKSLRELFDHMQKTVLEQETDTVFIGHCDAKEDAEYVASLVHGQYPNMLIHIDTIGTSIGAHSGPGTVALFFVASER</sequence>
<evidence type="ECO:0000256" key="1">
    <source>
        <dbReference type="ARBA" id="ARBA00023121"/>
    </source>
</evidence>
<dbReference type="PANTHER" id="PTHR33434">
    <property type="entry name" value="DEGV DOMAIN-CONTAINING PROTEIN DR_1986-RELATED"/>
    <property type="match status" value="1"/>
</dbReference>
<proteinExistence type="predicted"/>
<dbReference type="Gene3D" id="2.20.28.50">
    <property type="entry name" value="degv family protein"/>
    <property type="match status" value="1"/>
</dbReference>
<dbReference type="SUPFAM" id="SSF82549">
    <property type="entry name" value="DAK1/DegV-like"/>
    <property type="match status" value="1"/>
</dbReference>
<name>A0A644WIY2_9ZZZZ</name>
<comment type="caution">
    <text evidence="2">The sequence shown here is derived from an EMBL/GenBank/DDBJ whole genome shotgun (WGS) entry which is preliminary data.</text>
</comment>
<dbReference type="Gene3D" id="3.30.1180.10">
    <property type="match status" value="1"/>
</dbReference>
<keyword evidence="1" id="KW-0446">Lipid-binding</keyword>
<reference evidence="2" key="1">
    <citation type="submission" date="2019-08" db="EMBL/GenBank/DDBJ databases">
        <authorList>
            <person name="Kucharzyk K."/>
            <person name="Murdoch R.W."/>
            <person name="Higgins S."/>
            <person name="Loffler F."/>
        </authorList>
    </citation>
    <scope>NUCLEOTIDE SEQUENCE</scope>
</reference>
<protein>
    <submittedName>
        <fullName evidence="2">DegV domain-containing protein</fullName>
    </submittedName>
</protein>
<dbReference type="PANTHER" id="PTHR33434:SF3">
    <property type="entry name" value="DEGV DOMAIN-CONTAINING PROTEIN YITS"/>
    <property type="match status" value="1"/>
</dbReference>
<dbReference type="PROSITE" id="PS51482">
    <property type="entry name" value="DEGV"/>
    <property type="match status" value="1"/>
</dbReference>
<dbReference type="NCBIfam" id="TIGR00762">
    <property type="entry name" value="DegV"/>
    <property type="match status" value="1"/>
</dbReference>
<gene>
    <name evidence="2" type="ORF">SDC9_49794</name>
</gene>
<dbReference type="InterPro" id="IPR043168">
    <property type="entry name" value="DegV_C"/>
</dbReference>
<dbReference type="Gene3D" id="3.40.50.10440">
    <property type="entry name" value="Dihydroxyacetone kinase, domain 1"/>
    <property type="match status" value="1"/>
</dbReference>
<dbReference type="InterPro" id="IPR003797">
    <property type="entry name" value="DegV"/>
</dbReference>
<organism evidence="2">
    <name type="scientific">bioreactor metagenome</name>
    <dbReference type="NCBI Taxonomy" id="1076179"/>
    <lineage>
        <taxon>unclassified sequences</taxon>
        <taxon>metagenomes</taxon>
        <taxon>ecological metagenomes</taxon>
    </lineage>
</organism>
<evidence type="ECO:0000313" key="2">
    <source>
        <dbReference type="EMBL" id="MPM03527.1"/>
    </source>
</evidence>